<evidence type="ECO:0000313" key="2">
    <source>
        <dbReference type="Proteomes" id="UP000623687"/>
    </source>
</evidence>
<dbReference type="AlphaFoldDB" id="A0A8H7DZS9"/>
<protein>
    <submittedName>
        <fullName evidence="1">Uncharacterized protein</fullName>
    </submittedName>
</protein>
<name>A0A8H7DZS9_PLEOS</name>
<proteinExistence type="predicted"/>
<dbReference type="VEuPathDB" id="FungiDB:PC9H_000932"/>
<accession>A0A8H7DZS9</accession>
<dbReference type="GeneID" id="59370773"/>
<gene>
    <name evidence="1" type="ORF">PC9H_000932</name>
</gene>
<keyword evidence="2" id="KW-1185">Reference proteome</keyword>
<evidence type="ECO:0000313" key="1">
    <source>
        <dbReference type="EMBL" id="KAF7440586.1"/>
    </source>
</evidence>
<dbReference type="OrthoDB" id="514292at2759"/>
<dbReference type="EMBL" id="JACETU010000001">
    <property type="protein sequence ID" value="KAF7440586.1"/>
    <property type="molecule type" value="Genomic_DNA"/>
</dbReference>
<dbReference type="Pfam" id="PF07823">
    <property type="entry name" value="CPDase"/>
    <property type="match status" value="1"/>
</dbReference>
<comment type="caution">
    <text evidence="1">The sequence shown here is derived from an EMBL/GenBank/DDBJ whole genome shotgun (WGS) entry which is preliminary data.</text>
</comment>
<dbReference type="Proteomes" id="UP000623687">
    <property type="component" value="Unassembled WGS sequence"/>
</dbReference>
<reference evidence="1" key="1">
    <citation type="submission" date="2019-07" db="EMBL/GenBank/DDBJ databases">
        <authorList>
            <person name="Palmer J.M."/>
        </authorList>
    </citation>
    <scope>NUCLEOTIDE SEQUENCE</scope>
    <source>
        <strain evidence="1">PC9</strain>
    </source>
</reference>
<dbReference type="Gene3D" id="3.90.1140.10">
    <property type="entry name" value="Cyclic phosphodiesterase"/>
    <property type="match status" value="1"/>
</dbReference>
<dbReference type="GO" id="GO:0004113">
    <property type="term" value="F:2',3'-cyclic-nucleotide 3'-phosphodiesterase activity"/>
    <property type="evidence" value="ECO:0007669"/>
    <property type="project" value="TreeGrafter"/>
</dbReference>
<dbReference type="InterPro" id="IPR012386">
    <property type="entry name" value="Cyclic-nucl_3Pdiesterase"/>
</dbReference>
<organism evidence="1 2">
    <name type="scientific">Pleurotus ostreatus</name>
    <name type="common">Oyster mushroom</name>
    <name type="synonym">White-rot fungus</name>
    <dbReference type="NCBI Taxonomy" id="5322"/>
    <lineage>
        <taxon>Eukaryota</taxon>
        <taxon>Fungi</taxon>
        <taxon>Dikarya</taxon>
        <taxon>Basidiomycota</taxon>
        <taxon>Agaricomycotina</taxon>
        <taxon>Agaricomycetes</taxon>
        <taxon>Agaricomycetidae</taxon>
        <taxon>Agaricales</taxon>
        <taxon>Pleurotineae</taxon>
        <taxon>Pleurotaceae</taxon>
        <taxon>Pleurotus</taxon>
    </lineage>
</organism>
<dbReference type="GO" id="GO:0009187">
    <property type="term" value="P:cyclic nucleotide metabolic process"/>
    <property type="evidence" value="ECO:0007669"/>
    <property type="project" value="TreeGrafter"/>
</dbReference>
<dbReference type="PANTHER" id="PTHR28141">
    <property type="entry name" value="2',3'-CYCLIC-NUCLEOTIDE 3'-PHOSPHODIESTERASE"/>
    <property type="match status" value="1"/>
</dbReference>
<dbReference type="PANTHER" id="PTHR28141:SF1">
    <property type="entry name" value="2',3'-CYCLIC-NUCLEOTIDE 3'-PHOSPHODIESTERASE"/>
    <property type="match status" value="1"/>
</dbReference>
<dbReference type="InterPro" id="IPR009097">
    <property type="entry name" value="Cyclic_Pdiesterase"/>
</dbReference>
<dbReference type="SUPFAM" id="SSF55144">
    <property type="entry name" value="LigT-like"/>
    <property type="match status" value="1"/>
</dbReference>
<sequence length="199" mass="22288">MGVTLWLVPPQRDAERLRRIMRIRPSSKPLTSDASYPDFDPHITLLALPADSEITLDALRDAIPGDQKSLAIGFNAVETSDHFFRSALITIIPTAELFALHGHVHASLKLDPRTPMFPHVSLCYITDDDAQRGERDRYLHELETQGRIKREVGSPRVSLDCSEEGDQDWMDGFSACEVWVAECNGPVASWKILDKIPLA</sequence>
<dbReference type="RefSeq" id="XP_036636430.1">
    <property type="nucleotide sequence ID" value="XM_036770585.1"/>
</dbReference>